<evidence type="ECO:0000313" key="2">
    <source>
        <dbReference type="EMBL" id="GIF84177.1"/>
    </source>
</evidence>
<dbReference type="EMBL" id="BONF01000034">
    <property type="protein sequence ID" value="GIF84177.1"/>
    <property type="molecule type" value="Genomic_DNA"/>
</dbReference>
<feature type="compositionally biased region" description="Basic residues" evidence="1">
    <location>
        <begin position="1"/>
        <end position="13"/>
    </location>
</feature>
<proteinExistence type="predicted"/>
<feature type="region of interest" description="Disordered" evidence="1">
    <location>
        <begin position="1"/>
        <end position="29"/>
    </location>
</feature>
<feature type="compositionally biased region" description="Low complexity" evidence="1">
    <location>
        <begin position="58"/>
        <end position="67"/>
    </location>
</feature>
<evidence type="ECO:0000313" key="3">
    <source>
        <dbReference type="Proteomes" id="UP000601223"/>
    </source>
</evidence>
<comment type="caution">
    <text evidence="2">The sequence shown here is derived from an EMBL/GenBank/DDBJ whole genome shotgun (WGS) entry which is preliminary data.</text>
</comment>
<name>A0A8J3NKM1_9ACTN</name>
<dbReference type="Proteomes" id="UP000601223">
    <property type="component" value="Unassembled WGS sequence"/>
</dbReference>
<sequence>MTIGAKRHGRRAGRAAAGFTGAPIGRSCPYKIHLPVEDIMRLNEDDIVASQGPGGEGPADAGAGEPADPSEHDGGADGGAETEGPEDAGAGDSVDADEHDGGADGGA</sequence>
<keyword evidence="3" id="KW-1185">Reference proteome</keyword>
<organism evidence="2 3">
    <name type="scientific">Catellatospora bangladeshensis</name>
    <dbReference type="NCBI Taxonomy" id="310355"/>
    <lineage>
        <taxon>Bacteria</taxon>
        <taxon>Bacillati</taxon>
        <taxon>Actinomycetota</taxon>
        <taxon>Actinomycetes</taxon>
        <taxon>Micromonosporales</taxon>
        <taxon>Micromonosporaceae</taxon>
        <taxon>Catellatospora</taxon>
    </lineage>
</organism>
<protein>
    <submittedName>
        <fullName evidence="2">Uncharacterized protein</fullName>
    </submittedName>
</protein>
<feature type="region of interest" description="Disordered" evidence="1">
    <location>
        <begin position="43"/>
        <end position="107"/>
    </location>
</feature>
<dbReference type="AlphaFoldDB" id="A0A8J3NKM1"/>
<accession>A0A8J3NKM1</accession>
<reference evidence="2 3" key="1">
    <citation type="submission" date="2021-01" db="EMBL/GenBank/DDBJ databases">
        <title>Whole genome shotgun sequence of Catellatospora bangladeshensis NBRC 107357.</title>
        <authorList>
            <person name="Komaki H."/>
            <person name="Tamura T."/>
        </authorList>
    </citation>
    <scope>NUCLEOTIDE SEQUENCE [LARGE SCALE GENOMIC DNA]</scope>
    <source>
        <strain evidence="2 3">NBRC 107357</strain>
    </source>
</reference>
<gene>
    <name evidence="2" type="ORF">Cba03nite_55260</name>
</gene>
<evidence type="ECO:0000256" key="1">
    <source>
        <dbReference type="SAM" id="MobiDB-lite"/>
    </source>
</evidence>